<keyword evidence="4" id="KW-1185">Reference proteome</keyword>
<keyword evidence="2" id="KW-0472">Membrane</keyword>
<sequence length="236" mass="26081">MTSRLTARGLELGASLSLGWLLVIILGGGVIVFTGLGLGLAWRLKRIRRRRQRQRDSDMRMGVYCGGETSRTRLTKMSGGGLGSSIPACFRFSSSALFGTRLSSSVSVRLSFRTPQRDQLHEKRLSPAQLPQVSPVRSLAQGQPLSPQRGKIHEQQLSPQRDKVHEQQLPPAQLPQLSPVRSPAQEQQLSPPQLPPLSPQRDQLHDKRLTPAQLPKLNPVPSPAHEQQLKPPSSHH</sequence>
<organism evidence="3 4">
    <name type="scientific">Ophiocordyceps camponoti-floridani</name>
    <dbReference type="NCBI Taxonomy" id="2030778"/>
    <lineage>
        <taxon>Eukaryota</taxon>
        <taxon>Fungi</taxon>
        <taxon>Dikarya</taxon>
        <taxon>Ascomycota</taxon>
        <taxon>Pezizomycotina</taxon>
        <taxon>Sordariomycetes</taxon>
        <taxon>Hypocreomycetidae</taxon>
        <taxon>Hypocreales</taxon>
        <taxon>Ophiocordycipitaceae</taxon>
        <taxon>Ophiocordyceps</taxon>
    </lineage>
</organism>
<accession>A0A8H4Q5E6</accession>
<gene>
    <name evidence="3" type="ORF">GQ602_005318</name>
</gene>
<dbReference type="AlphaFoldDB" id="A0A8H4Q5E6"/>
<feature type="region of interest" description="Disordered" evidence="1">
    <location>
        <begin position="116"/>
        <end position="236"/>
    </location>
</feature>
<evidence type="ECO:0000256" key="1">
    <source>
        <dbReference type="SAM" id="MobiDB-lite"/>
    </source>
</evidence>
<name>A0A8H4Q5E6_9HYPO</name>
<proteinExistence type="predicted"/>
<dbReference type="EMBL" id="JAACLJ010000005">
    <property type="protein sequence ID" value="KAF4586013.1"/>
    <property type="molecule type" value="Genomic_DNA"/>
</dbReference>
<feature type="compositionally biased region" description="Basic and acidic residues" evidence="1">
    <location>
        <begin position="116"/>
        <end position="125"/>
    </location>
</feature>
<keyword evidence="2" id="KW-1133">Transmembrane helix</keyword>
<protein>
    <submittedName>
        <fullName evidence="3">Uncharacterized protein</fullName>
    </submittedName>
</protein>
<keyword evidence="2" id="KW-0812">Transmembrane</keyword>
<dbReference type="Proteomes" id="UP000562929">
    <property type="component" value="Unassembled WGS sequence"/>
</dbReference>
<evidence type="ECO:0000313" key="3">
    <source>
        <dbReference type="EMBL" id="KAF4586013.1"/>
    </source>
</evidence>
<feature type="compositionally biased region" description="Low complexity" evidence="1">
    <location>
        <begin position="167"/>
        <end position="191"/>
    </location>
</feature>
<reference evidence="3 4" key="1">
    <citation type="journal article" date="2020" name="G3 (Bethesda)">
        <title>Genetic Underpinnings of Host Manipulation by Ophiocordyceps as Revealed by Comparative Transcriptomics.</title>
        <authorList>
            <person name="Will I."/>
            <person name="Das B."/>
            <person name="Trinh T."/>
            <person name="Brachmann A."/>
            <person name="Ohm R.A."/>
            <person name="de Bekker C."/>
        </authorList>
    </citation>
    <scope>NUCLEOTIDE SEQUENCE [LARGE SCALE GENOMIC DNA]</scope>
    <source>
        <strain evidence="3 4">EC05</strain>
    </source>
</reference>
<comment type="caution">
    <text evidence="3">The sequence shown here is derived from an EMBL/GenBank/DDBJ whole genome shotgun (WGS) entry which is preliminary data.</text>
</comment>
<evidence type="ECO:0000313" key="4">
    <source>
        <dbReference type="Proteomes" id="UP000562929"/>
    </source>
</evidence>
<feature type="transmembrane region" description="Helical" evidence="2">
    <location>
        <begin position="20"/>
        <end position="44"/>
    </location>
</feature>
<evidence type="ECO:0000256" key="2">
    <source>
        <dbReference type="SAM" id="Phobius"/>
    </source>
</evidence>